<sequence>MQVYNQTVMQKAKKSPLTNQMIII</sequence>
<organism evidence="1">
    <name type="scientific">Rhizophora mucronata</name>
    <name type="common">Asiatic mangrove</name>
    <dbReference type="NCBI Taxonomy" id="61149"/>
    <lineage>
        <taxon>Eukaryota</taxon>
        <taxon>Viridiplantae</taxon>
        <taxon>Streptophyta</taxon>
        <taxon>Embryophyta</taxon>
        <taxon>Tracheophyta</taxon>
        <taxon>Spermatophyta</taxon>
        <taxon>Magnoliopsida</taxon>
        <taxon>eudicotyledons</taxon>
        <taxon>Gunneridae</taxon>
        <taxon>Pentapetalae</taxon>
        <taxon>rosids</taxon>
        <taxon>fabids</taxon>
        <taxon>Malpighiales</taxon>
        <taxon>Rhizophoraceae</taxon>
        <taxon>Rhizophora</taxon>
    </lineage>
</organism>
<dbReference type="EMBL" id="GGEC01092540">
    <property type="protein sequence ID" value="MBX73024.1"/>
    <property type="molecule type" value="Transcribed_RNA"/>
</dbReference>
<evidence type="ECO:0000313" key="1">
    <source>
        <dbReference type="EMBL" id="MBX73024.1"/>
    </source>
</evidence>
<proteinExistence type="predicted"/>
<accession>A0A2P2R1N4</accession>
<name>A0A2P2R1N4_RHIMU</name>
<dbReference type="AlphaFoldDB" id="A0A2P2R1N4"/>
<reference evidence="1" key="1">
    <citation type="submission" date="2018-02" db="EMBL/GenBank/DDBJ databases">
        <title>Rhizophora mucronata_Transcriptome.</title>
        <authorList>
            <person name="Meera S.P."/>
            <person name="Sreeshan A."/>
            <person name="Augustine A."/>
        </authorList>
    </citation>
    <scope>NUCLEOTIDE SEQUENCE</scope>
    <source>
        <tissue evidence="1">Leaf</tissue>
    </source>
</reference>
<protein>
    <submittedName>
        <fullName evidence="1">Uncharacterized protein</fullName>
    </submittedName>
</protein>